<organism evidence="2 4">
    <name type="scientific">Citrus x changshan-huyou</name>
    <dbReference type="NCBI Taxonomy" id="2935761"/>
    <lineage>
        <taxon>Eukaryota</taxon>
        <taxon>Viridiplantae</taxon>
        <taxon>Streptophyta</taxon>
        <taxon>Embryophyta</taxon>
        <taxon>Tracheophyta</taxon>
        <taxon>Spermatophyta</taxon>
        <taxon>Magnoliopsida</taxon>
        <taxon>eudicotyledons</taxon>
        <taxon>Gunneridae</taxon>
        <taxon>Pentapetalae</taxon>
        <taxon>rosids</taxon>
        <taxon>malvids</taxon>
        <taxon>Sapindales</taxon>
        <taxon>Rutaceae</taxon>
        <taxon>Aurantioideae</taxon>
        <taxon>Citrus</taxon>
    </lineage>
</organism>
<dbReference type="EMBL" id="JBCGBO010000024">
    <property type="protein sequence ID" value="KAK9181013.1"/>
    <property type="molecule type" value="Genomic_DNA"/>
</dbReference>
<dbReference type="AlphaFoldDB" id="A0AAP0QCB4"/>
<proteinExistence type="predicted"/>
<feature type="transmembrane region" description="Helical" evidence="1">
    <location>
        <begin position="121"/>
        <end position="146"/>
    </location>
</feature>
<accession>A0AAP0QCB4</accession>
<evidence type="ECO:0000256" key="1">
    <source>
        <dbReference type="SAM" id="Phobius"/>
    </source>
</evidence>
<feature type="transmembrane region" description="Helical" evidence="1">
    <location>
        <begin position="27"/>
        <end position="50"/>
    </location>
</feature>
<dbReference type="Proteomes" id="UP001428341">
    <property type="component" value="Unassembled WGS sequence"/>
</dbReference>
<keyword evidence="1" id="KW-0812">Transmembrane</keyword>
<dbReference type="EMBL" id="JBCGBO010000024">
    <property type="protein sequence ID" value="KAK9181010.1"/>
    <property type="molecule type" value="Genomic_DNA"/>
</dbReference>
<evidence type="ECO:0000313" key="3">
    <source>
        <dbReference type="EMBL" id="KAK9181013.1"/>
    </source>
</evidence>
<evidence type="ECO:0000313" key="4">
    <source>
        <dbReference type="Proteomes" id="UP001428341"/>
    </source>
</evidence>
<name>A0AAP0QCB4_9ROSI</name>
<keyword evidence="1" id="KW-1133">Transmembrane helix</keyword>
<gene>
    <name evidence="2" type="ORF">WN944_024147</name>
    <name evidence="3" type="ORF">WN944_024150</name>
</gene>
<protein>
    <submittedName>
        <fullName evidence="2">Uncharacterized protein</fullName>
    </submittedName>
</protein>
<comment type="caution">
    <text evidence="2">The sequence shown here is derived from an EMBL/GenBank/DDBJ whole genome shotgun (WGS) entry which is preliminary data.</text>
</comment>
<sequence length="167" mass="19338">MTVGVTGAVLYTIFSETNNSFGTEKKAFIAICYVAFECFMMLILFLLAVAQWHKYLRLWQEKEDWKKLFILPHQVHSKAEDCRIHYIPDHIVWQSIAILFVNYFHLAVEHRVYKTAGGNPAFIFANSLIFAIIFGSLQSVGLYYLVFTSDADSVDLIRKRILNQHLI</sequence>
<evidence type="ECO:0000313" key="2">
    <source>
        <dbReference type="EMBL" id="KAK9181010.1"/>
    </source>
</evidence>
<keyword evidence="1" id="KW-0472">Membrane</keyword>
<reference evidence="2 4" key="1">
    <citation type="submission" date="2024-05" db="EMBL/GenBank/DDBJ databases">
        <title>Haplotype-resolved chromosome-level genome assembly of Huyou (Citrus changshanensis).</title>
        <authorList>
            <person name="Miao C."/>
            <person name="Chen W."/>
            <person name="Wu Y."/>
            <person name="Wang L."/>
            <person name="Zhao S."/>
            <person name="Grierson D."/>
            <person name="Xu C."/>
            <person name="Chen K."/>
        </authorList>
    </citation>
    <scope>NUCLEOTIDE SEQUENCE [LARGE SCALE GENOMIC DNA]</scope>
    <source>
        <strain evidence="2">01-14</strain>
        <tissue evidence="2">Leaf</tissue>
    </source>
</reference>
<keyword evidence="4" id="KW-1185">Reference proteome</keyword>